<organism evidence="1 2">
    <name type="scientific">Ensete ventricosum</name>
    <name type="common">Abyssinian banana</name>
    <name type="synonym">Musa ensete</name>
    <dbReference type="NCBI Taxonomy" id="4639"/>
    <lineage>
        <taxon>Eukaryota</taxon>
        <taxon>Viridiplantae</taxon>
        <taxon>Streptophyta</taxon>
        <taxon>Embryophyta</taxon>
        <taxon>Tracheophyta</taxon>
        <taxon>Spermatophyta</taxon>
        <taxon>Magnoliopsida</taxon>
        <taxon>Liliopsida</taxon>
        <taxon>Zingiberales</taxon>
        <taxon>Musaceae</taxon>
        <taxon>Ensete</taxon>
    </lineage>
</organism>
<dbReference type="EMBL" id="AMZH03015971">
    <property type="protein sequence ID" value="RRT45227.1"/>
    <property type="molecule type" value="Genomic_DNA"/>
</dbReference>
<comment type="caution">
    <text evidence="1">The sequence shown here is derived from an EMBL/GenBank/DDBJ whole genome shotgun (WGS) entry which is preliminary data.</text>
</comment>
<dbReference type="Proteomes" id="UP000287651">
    <property type="component" value="Unassembled WGS sequence"/>
</dbReference>
<evidence type="ECO:0000313" key="2">
    <source>
        <dbReference type="Proteomes" id="UP000287651"/>
    </source>
</evidence>
<name>A0A426Y099_ENSVE</name>
<dbReference type="AlphaFoldDB" id="A0A426Y099"/>
<protein>
    <submittedName>
        <fullName evidence="1">Uncharacterized protein</fullName>
    </submittedName>
</protein>
<gene>
    <name evidence="1" type="ORF">B296_00032974</name>
</gene>
<evidence type="ECO:0000313" key="1">
    <source>
        <dbReference type="EMBL" id="RRT45227.1"/>
    </source>
</evidence>
<sequence length="92" mass="10124">MASSLPTRHLTSMLASAAAVNLLAANSALFESKFAAFMVKTGRQHRSPRRDQRRDTIQLQCGQLMNTDCLKSTTVCVDSAFLLCHQAGLLWL</sequence>
<proteinExistence type="predicted"/>
<accession>A0A426Y099</accession>
<reference evidence="1 2" key="1">
    <citation type="journal article" date="2014" name="Agronomy (Basel)">
        <title>A Draft Genome Sequence for Ensete ventricosum, the Drought-Tolerant Tree Against Hunger.</title>
        <authorList>
            <person name="Harrison J."/>
            <person name="Moore K.A."/>
            <person name="Paszkiewicz K."/>
            <person name="Jones T."/>
            <person name="Grant M."/>
            <person name="Ambacheew D."/>
            <person name="Muzemil S."/>
            <person name="Studholme D.J."/>
        </authorList>
    </citation>
    <scope>NUCLEOTIDE SEQUENCE [LARGE SCALE GENOMIC DNA]</scope>
</reference>